<accession>A0A9N9K5X1</accession>
<gene>
    <name evidence="1" type="ORF">RFULGI_LOCUS19000</name>
</gene>
<feature type="non-terminal residue" evidence="1">
    <location>
        <position position="1"/>
    </location>
</feature>
<feature type="non-terminal residue" evidence="1">
    <location>
        <position position="56"/>
    </location>
</feature>
<proteinExistence type="predicted"/>
<protein>
    <submittedName>
        <fullName evidence="1">1454_t:CDS:1</fullName>
    </submittedName>
</protein>
<comment type="caution">
    <text evidence="1">The sequence shown here is derived from an EMBL/GenBank/DDBJ whole genome shotgun (WGS) entry which is preliminary data.</text>
</comment>
<evidence type="ECO:0000313" key="2">
    <source>
        <dbReference type="Proteomes" id="UP000789396"/>
    </source>
</evidence>
<dbReference type="EMBL" id="CAJVPZ010088414">
    <property type="protein sequence ID" value="CAG8813381.1"/>
    <property type="molecule type" value="Genomic_DNA"/>
</dbReference>
<evidence type="ECO:0000313" key="1">
    <source>
        <dbReference type="EMBL" id="CAG8813381.1"/>
    </source>
</evidence>
<sequence length="56" mass="6360">TAINKTNDATNNLAINKMNDATNNFKFISKEVAKNWLKESNEVKQLYELLADCAKQ</sequence>
<dbReference type="Proteomes" id="UP000789396">
    <property type="component" value="Unassembled WGS sequence"/>
</dbReference>
<organism evidence="1 2">
    <name type="scientific">Racocetra fulgida</name>
    <dbReference type="NCBI Taxonomy" id="60492"/>
    <lineage>
        <taxon>Eukaryota</taxon>
        <taxon>Fungi</taxon>
        <taxon>Fungi incertae sedis</taxon>
        <taxon>Mucoromycota</taxon>
        <taxon>Glomeromycotina</taxon>
        <taxon>Glomeromycetes</taxon>
        <taxon>Diversisporales</taxon>
        <taxon>Gigasporaceae</taxon>
        <taxon>Racocetra</taxon>
    </lineage>
</organism>
<dbReference type="AlphaFoldDB" id="A0A9N9K5X1"/>
<dbReference type="OrthoDB" id="6247875at2759"/>
<reference evidence="1" key="1">
    <citation type="submission" date="2021-06" db="EMBL/GenBank/DDBJ databases">
        <authorList>
            <person name="Kallberg Y."/>
            <person name="Tangrot J."/>
            <person name="Rosling A."/>
        </authorList>
    </citation>
    <scope>NUCLEOTIDE SEQUENCE</scope>
    <source>
        <strain evidence="1">IN212</strain>
    </source>
</reference>
<keyword evidence="2" id="KW-1185">Reference proteome</keyword>
<name>A0A9N9K5X1_9GLOM</name>